<feature type="chain" id="PRO_5046038691" evidence="2">
    <location>
        <begin position="22"/>
        <end position="135"/>
    </location>
</feature>
<dbReference type="InterPro" id="IPR027954">
    <property type="entry name" value="Transcobalamin-like_C"/>
</dbReference>
<feature type="region of interest" description="Disordered" evidence="1">
    <location>
        <begin position="21"/>
        <end position="41"/>
    </location>
</feature>
<feature type="signal peptide" evidence="2">
    <location>
        <begin position="1"/>
        <end position="21"/>
    </location>
</feature>
<evidence type="ECO:0000256" key="1">
    <source>
        <dbReference type="SAM" id="MobiDB-lite"/>
    </source>
</evidence>
<sequence length="135" mass="14649">MKKVISNLSIVLALTTLVACSSPSTGSSTSSTASESVETSDTQTAQAQFLITADGNTTEKEVAFEVGDSVMDVLENNFTIEEEDGMVTVIDGVSQDPSKNTYWMYTVNEQMAEVGAESYELKANDKVEFYLETFN</sequence>
<gene>
    <name evidence="4" type="ORF">J2S23_001096</name>
</gene>
<organism evidence="4 5">
    <name type="scientific">Streptococcus moroccensis</name>
    <dbReference type="NCBI Taxonomy" id="1451356"/>
    <lineage>
        <taxon>Bacteria</taxon>
        <taxon>Bacillati</taxon>
        <taxon>Bacillota</taxon>
        <taxon>Bacilli</taxon>
        <taxon>Lactobacillales</taxon>
        <taxon>Streptococcaceae</taxon>
        <taxon>Streptococcus</taxon>
    </lineage>
</organism>
<keyword evidence="2" id="KW-0732">Signal</keyword>
<feature type="domain" description="Transcobalamin-like C-terminal" evidence="3">
    <location>
        <begin position="67"/>
        <end position="132"/>
    </location>
</feature>
<protein>
    <submittedName>
        <fullName evidence="4">ABC-type phosphate transport system substrate-binding protein</fullName>
    </submittedName>
</protein>
<evidence type="ECO:0000313" key="5">
    <source>
        <dbReference type="Proteomes" id="UP001223079"/>
    </source>
</evidence>
<proteinExistence type="predicted"/>
<comment type="caution">
    <text evidence="4">The sequence shown here is derived from an EMBL/GenBank/DDBJ whole genome shotgun (WGS) entry which is preliminary data.</text>
</comment>
<accession>A0ABT9YS44</accession>
<reference evidence="4 5" key="1">
    <citation type="submission" date="2023-07" db="EMBL/GenBank/DDBJ databases">
        <title>Genomic Encyclopedia of Type Strains, Phase IV (KMG-IV): sequencing the most valuable type-strain genomes for metagenomic binning, comparative biology and taxonomic classification.</title>
        <authorList>
            <person name="Goeker M."/>
        </authorList>
    </citation>
    <scope>NUCLEOTIDE SEQUENCE [LARGE SCALE GENOMIC DNA]</scope>
    <source>
        <strain evidence="4 5">DSM 105143</strain>
    </source>
</reference>
<dbReference type="Gene3D" id="2.170.130.30">
    <property type="match status" value="1"/>
</dbReference>
<dbReference type="Proteomes" id="UP001223079">
    <property type="component" value="Unassembled WGS sequence"/>
</dbReference>
<dbReference type="Pfam" id="PF14478">
    <property type="entry name" value="DUF4430"/>
    <property type="match status" value="1"/>
</dbReference>
<dbReference type="EMBL" id="JAUSTM010000008">
    <property type="protein sequence ID" value="MDQ0222544.1"/>
    <property type="molecule type" value="Genomic_DNA"/>
</dbReference>
<keyword evidence="5" id="KW-1185">Reference proteome</keyword>
<dbReference type="PROSITE" id="PS51257">
    <property type="entry name" value="PROKAR_LIPOPROTEIN"/>
    <property type="match status" value="1"/>
</dbReference>
<dbReference type="RefSeq" id="WP_307121733.1">
    <property type="nucleotide sequence ID" value="NZ_JAUSTM010000008.1"/>
</dbReference>
<name>A0ABT9YS44_9STRE</name>
<evidence type="ECO:0000259" key="3">
    <source>
        <dbReference type="Pfam" id="PF14478"/>
    </source>
</evidence>
<evidence type="ECO:0000256" key="2">
    <source>
        <dbReference type="SAM" id="SignalP"/>
    </source>
</evidence>
<evidence type="ECO:0000313" key="4">
    <source>
        <dbReference type="EMBL" id="MDQ0222544.1"/>
    </source>
</evidence>